<comment type="caution">
    <text evidence="1">The sequence shown here is derived from an EMBL/GenBank/DDBJ whole genome shotgun (WGS) entry which is preliminary data.</text>
</comment>
<evidence type="ECO:0000313" key="2">
    <source>
        <dbReference type="Proteomes" id="UP001529510"/>
    </source>
</evidence>
<gene>
    <name evidence="1" type="ORF">M9458_042578</name>
</gene>
<evidence type="ECO:0000313" key="1">
    <source>
        <dbReference type="EMBL" id="KAL0163182.1"/>
    </source>
</evidence>
<keyword evidence="2" id="KW-1185">Reference proteome</keyword>
<sequence length="77" mass="8139">MSTLSIGAERTELLHSLLPQGPESWESLSKGQRLQLDMVLNSLQEQSHVASLLGYSSPGELGAGLALPPTPDRPTGS</sequence>
<reference evidence="1 2" key="1">
    <citation type="submission" date="2024-05" db="EMBL/GenBank/DDBJ databases">
        <title>Genome sequencing and assembly of Indian major carp, Cirrhinus mrigala (Hamilton, 1822).</title>
        <authorList>
            <person name="Mohindra V."/>
            <person name="Chowdhury L.M."/>
            <person name="Lal K."/>
            <person name="Jena J.K."/>
        </authorList>
    </citation>
    <scope>NUCLEOTIDE SEQUENCE [LARGE SCALE GENOMIC DNA]</scope>
    <source>
        <strain evidence="1">CM1030</strain>
        <tissue evidence="1">Blood</tissue>
    </source>
</reference>
<dbReference type="EMBL" id="JAMKFB020000021">
    <property type="protein sequence ID" value="KAL0163182.1"/>
    <property type="molecule type" value="Genomic_DNA"/>
</dbReference>
<protein>
    <submittedName>
        <fullName evidence="1">Uncharacterized protein</fullName>
    </submittedName>
</protein>
<feature type="non-terminal residue" evidence="1">
    <location>
        <position position="77"/>
    </location>
</feature>
<dbReference type="Proteomes" id="UP001529510">
    <property type="component" value="Unassembled WGS sequence"/>
</dbReference>
<name>A0ABD0NP95_CIRMR</name>
<organism evidence="1 2">
    <name type="scientific">Cirrhinus mrigala</name>
    <name type="common">Mrigala</name>
    <dbReference type="NCBI Taxonomy" id="683832"/>
    <lineage>
        <taxon>Eukaryota</taxon>
        <taxon>Metazoa</taxon>
        <taxon>Chordata</taxon>
        <taxon>Craniata</taxon>
        <taxon>Vertebrata</taxon>
        <taxon>Euteleostomi</taxon>
        <taxon>Actinopterygii</taxon>
        <taxon>Neopterygii</taxon>
        <taxon>Teleostei</taxon>
        <taxon>Ostariophysi</taxon>
        <taxon>Cypriniformes</taxon>
        <taxon>Cyprinidae</taxon>
        <taxon>Labeoninae</taxon>
        <taxon>Labeonini</taxon>
        <taxon>Cirrhinus</taxon>
    </lineage>
</organism>
<accession>A0ABD0NP95</accession>
<proteinExistence type="predicted"/>
<dbReference type="AlphaFoldDB" id="A0ABD0NP95"/>